<evidence type="ECO:0000313" key="8">
    <source>
        <dbReference type="EMBL" id="CAK7238453.1"/>
    </source>
</evidence>
<reference evidence="8 9" key="1">
    <citation type="submission" date="2024-01" db="EMBL/GenBank/DDBJ databases">
        <authorList>
            <person name="Allen C."/>
            <person name="Tagirdzhanova G."/>
        </authorList>
    </citation>
    <scope>NUCLEOTIDE SEQUENCE [LARGE SCALE GENOMIC DNA]</scope>
</reference>
<dbReference type="SUPFAM" id="SSF57701">
    <property type="entry name" value="Zn2/Cys6 DNA-binding domain"/>
    <property type="match status" value="1"/>
</dbReference>
<keyword evidence="5" id="KW-0539">Nucleus</keyword>
<evidence type="ECO:0000256" key="6">
    <source>
        <dbReference type="SAM" id="MobiDB-lite"/>
    </source>
</evidence>
<feature type="domain" description="Zn(2)-C6 fungal-type" evidence="7">
    <location>
        <begin position="15"/>
        <end position="48"/>
    </location>
</feature>
<dbReference type="Proteomes" id="UP001642482">
    <property type="component" value="Unassembled WGS sequence"/>
</dbReference>
<feature type="compositionally biased region" description="Low complexity" evidence="6">
    <location>
        <begin position="800"/>
        <end position="835"/>
    </location>
</feature>
<feature type="region of interest" description="Disordered" evidence="6">
    <location>
        <begin position="365"/>
        <end position="404"/>
    </location>
</feature>
<sequence length="901" mass="99121">MADEPRPKRHKIGIACDMCRARKVKCDGGRPTCSNCLRRLALGDRCAYSDPSVSTPSRPTATPRPTASVSATSAASAASVTPGFSEGTASPVLRAQQTPHQPPSHHHQHQPYHQQHSQYPSPHSRPFPTPTPTHVHAHTSSFGSYNSHHTQHGQHSHGFRGTDVRSPSSGPATGPATGGSNASGGHASAASGAIMADSMTVVGEEGTQTLQYFGSSSAGSFTRQIKEAIDAHMGAASASPSSAGPSGTSGGVTGTTTLALPQRLAHSRNDGEDDDENEDDNDEDGDADMLELLPRRREADRLVDLYWRYVDPLYPFLDRRTWTPAYEALFDRLADDEDGDPSPNPADDRVFVSTLNIIFALSTQLSEGWPPPPTLSSAPQSQTSSQSDKRRQKQQHHQQQRLLRQRERRCRLYFARAQKLLQSSLWETAGSLATVQFLLLASQYLQSTNSPHQTWMVVGSTIRTAQSLGLHLRDDGAGTDTLPLAERELRRRLWHGCVLLDRMVSVTHGRPVMISRELCAAVPLPLCATQAAERGAHYDGPSLSFFIKSVKLYEIMNQVVSAFYSPATATSMSESNNSSAEKDALAMLLKLDEDLLEWERGLPEYLRFDTLDGLDEVEIRQRSRTDCKPRQAVILHVRFLQARILLLRPVASRFCLDDAATNTTTNATSTTISNDASSSSAPSTFGVSSLRTRIKQDVAAICVETAKATIDVLERFGPGANPASRDDIGLLPAWWYRVYYLYSAASILVLAKLRPDLFPAADTQRAWDQAMRLLDGHKRFGLAAHRCVAALEILGGQRQGGQPTAQQQNPQQSQQPPQQAQQMSHQPPNHPQQQLTLQQYQHEDVPSQNLFMNVRPDLLHHGHHHRDHHAPFSDFDFAGLSFDAQDFSDLNMHAWEVLNQP</sequence>
<dbReference type="SMART" id="SM00906">
    <property type="entry name" value="Fungal_trans"/>
    <property type="match status" value="1"/>
</dbReference>
<protein>
    <recommendedName>
        <fullName evidence="7">Zn(2)-C6 fungal-type domain-containing protein</fullName>
    </recommendedName>
</protein>
<keyword evidence="1" id="KW-0479">Metal-binding</keyword>
<feature type="region of interest" description="Disordered" evidence="6">
    <location>
        <begin position="232"/>
        <end position="290"/>
    </location>
</feature>
<evidence type="ECO:0000256" key="3">
    <source>
        <dbReference type="ARBA" id="ARBA00023125"/>
    </source>
</evidence>
<dbReference type="PANTHER" id="PTHR47424:SF3">
    <property type="entry name" value="REGULATORY PROTEIN GAL4"/>
    <property type="match status" value="1"/>
</dbReference>
<dbReference type="Pfam" id="PF04082">
    <property type="entry name" value="Fungal_trans"/>
    <property type="match status" value="1"/>
</dbReference>
<proteinExistence type="predicted"/>
<evidence type="ECO:0000256" key="4">
    <source>
        <dbReference type="ARBA" id="ARBA00023163"/>
    </source>
</evidence>
<dbReference type="InterPro" id="IPR001138">
    <property type="entry name" value="Zn2Cys6_DnaBD"/>
</dbReference>
<feature type="compositionally biased region" description="Low complexity" evidence="6">
    <location>
        <begin position="178"/>
        <end position="188"/>
    </location>
</feature>
<feature type="compositionally biased region" description="Low complexity" evidence="6">
    <location>
        <begin position="375"/>
        <end position="386"/>
    </location>
</feature>
<keyword evidence="2" id="KW-0805">Transcription regulation</keyword>
<evidence type="ECO:0000259" key="7">
    <source>
        <dbReference type="PROSITE" id="PS50048"/>
    </source>
</evidence>
<name>A0ABP0D217_9PEZI</name>
<keyword evidence="9" id="KW-1185">Reference proteome</keyword>
<comment type="caution">
    <text evidence="8">The sequence shown here is derived from an EMBL/GenBank/DDBJ whole genome shotgun (WGS) entry which is preliminary data.</text>
</comment>
<feature type="region of interest" description="Disordered" evidence="6">
    <location>
        <begin position="798"/>
        <end position="835"/>
    </location>
</feature>
<dbReference type="PROSITE" id="PS50048">
    <property type="entry name" value="ZN2_CY6_FUNGAL_2"/>
    <property type="match status" value="1"/>
</dbReference>
<gene>
    <name evidence="8" type="ORF">SEUCBS140593_010703</name>
</gene>
<dbReference type="CDD" id="cd00067">
    <property type="entry name" value="GAL4"/>
    <property type="match status" value="1"/>
</dbReference>
<dbReference type="PANTHER" id="PTHR47424">
    <property type="entry name" value="REGULATORY PROTEIN GAL4"/>
    <property type="match status" value="1"/>
</dbReference>
<dbReference type="Gene3D" id="4.10.240.10">
    <property type="entry name" value="Zn(2)-C6 fungal-type DNA-binding domain"/>
    <property type="match status" value="1"/>
</dbReference>
<feature type="compositionally biased region" description="Basic residues" evidence="6">
    <location>
        <begin position="390"/>
        <end position="399"/>
    </location>
</feature>
<evidence type="ECO:0000313" key="9">
    <source>
        <dbReference type="Proteomes" id="UP001642482"/>
    </source>
</evidence>
<feature type="compositionally biased region" description="Acidic residues" evidence="6">
    <location>
        <begin position="271"/>
        <end position="289"/>
    </location>
</feature>
<evidence type="ECO:0000256" key="1">
    <source>
        <dbReference type="ARBA" id="ARBA00022723"/>
    </source>
</evidence>
<keyword evidence="4" id="KW-0804">Transcription</keyword>
<dbReference type="SMART" id="SM00066">
    <property type="entry name" value="GAL4"/>
    <property type="match status" value="1"/>
</dbReference>
<feature type="compositionally biased region" description="Low complexity" evidence="6">
    <location>
        <begin position="234"/>
        <end position="246"/>
    </location>
</feature>
<keyword evidence="3" id="KW-0238">DNA-binding</keyword>
<feature type="compositionally biased region" description="Low complexity" evidence="6">
    <location>
        <begin position="51"/>
        <end position="82"/>
    </location>
</feature>
<dbReference type="EMBL" id="CAWUHD010000251">
    <property type="protein sequence ID" value="CAK7238453.1"/>
    <property type="molecule type" value="Genomic_DNA"/>
</dbReference>
<evidence type="ECO:0000256" key="5">
    <source>
        <dbReference type="ARBA" id="ARBA00023242"/>
    </source>
</evidence>
<dbReference type="Pfam" id="PF00172">
    <property type="entry name" value="Zn_clus"/>
    <property type="match status" value="1"/>
</dbReference>
<evidence type="ECO:0000256" key="2">
    <source>
        <dbReference type="ARBA" id="ARBA00023015"/>
    </source>
</evidence>
<organism evidence="8 9">
    <name type="scientific">Sporothrix eucalyptigena</name>
    <dbReference type="NCBI Taxonomy" id="1812306"/>
    <lineage>
        <taxon>Eukaryota</taxon>
        <taxon>Fungi</taxon>
        <taxon>Dikarya</taxon>
        <taxon>Ascomycota</taxon>
        <taxon>Pezizomycotina</taxon>
        <taxon>Sordariomycetes</taxon>
        <taxon>Sordariomycetidae</taxon>
        <taxon>Ophiostomatales</taxon>
        <taxon>Ophiostomataceae</taxon>
        <taxon>Sporothrix</taxon>
    </lineage>
</organism>
<accession>A0ABP0D217</accession>
<dbReference type="InterPro" id="IPR036864">
    <property type="entry name" value="Zn2-C6_fun-type_DNA-bd_sf"/>
</dbReference>
<feature type="region of interest" description="Disordered" evidence="6">
    <location>
        <begin position="48"/>
        <end position="188"/>
    </location>
</feature>
<dbReference type="InterPro" id="IPR007219">
    <property type="entry name" value="XnlR_reg_dom"/>
</dbReference>
<feature type="compositionally biased region" description="Low complexity" evidence="6">
    <location>
        <begin position="111"/>
        <end position="122"/>
    </location>
</feature>
<dbReference type="CDD" id="cd12148">
    <property type="entry name" value="fungal_TF_MHR"/>
    <property type="match status" value="1"/>
</dbReference>
<dbReference type="InterPro" id="IPR051127">
    <property type="entry name" value="Fungal_SecMet_Regulators"/>
</dbReference>
<feature type="compositionally biased region" description="Basic residues" evidence="6">
    <location>
        <begin position="149"/>
        <end position="158"/>
    </location>
</feature>